<dbReference type="Gene3D" id="3.30.1540.20">
    <property type="entry name" value="MutL, C-terminal domain, dimerisation subdomain"/>
    <property type="match status" value="1"/>
</dbReference>
<dbReference type="InterPro" id="IPR038973">
    <property type="entry name" value="MutL/Mlh/Pms-like"/>
</dbReference>
<dbReference type="InterPro" id="IPR037198">
    <property type="entry name" value="MutL_C_sf"/>
</dbReference>
<comment type="caution">
    <text evidence="9">The sequence shown here is derived from an EMBL/GenBank/DDBJ whole genome shotgun (WGS) entry which is preliminary data.</text>
</comment>
<dbReference type="InterPro" id="IPR020568">
    <property type="entry name" value="Ribosomal_Su5_D2-typ_SF"/>
</dbReference>
<dbReference type="InterPro" id="IPR002099">
    <property type="entry name" value="MutL/Mlh/PMS"/>
</dbReference>
<dbReference type="Pfam" id="PF13589">
    <property type="entry name" value="HATPase_c_3"/>
    <property type="match status" value="1"/>
</dbReference>
<evidence type="ECO:0000259" key="8">
    <source>
        <dbReference type="SMART" id="SM01340"/>
    </source>
</evidence>
<dbReference type="FunFam" id="3.30.565.10:FF:000003">
    <property type="entry name" value="DNA mismatch repair endonuclease MutL"/>
    <property type="match status" value="1"/>
</dbReference>
<dbReference type="NCBIfam" id="TIGR00585">
    <property type="entry name" value="mutl"/>
    <property type="match status" value="1"/>
</dbReference>
<dbReference type="CDD" id="cd00782">
    <property type="entry name" value="MutL_Trans"/>
    <property type="match status" value="1"/>
</dbReference>
<reference evidence="9" key="1">
    <citation type="journal article" date="2020" name="mSystems">
        <title>Genome- and Community-Level Interaction Insights into Carbon Utilization and Element Cycling Functions of Hydrothermarchaeota in Hydrothermal Sediment.</title>
        <authorList>
            <person name="Zhou Z."/>
            <person name="Liu Y."/>
            <person name="Xu W."/>
            <person name="Pan J."/>
            <person name="Luo Z.H."/>
            <person name="Li M."/>
        </authorList>
    </citation>
    <scope>NUCLEOTIDE SEQUENCE [LARGE SCALE GENOMIC DNA]</scope>
    <source>
        <strain evidence="9">SpSt-477</strain>
    </source>
</reference>
<dbReference type="SUPFAM" id="SSF55874">
    <property type="entry name" value="ATPase domain of HSP90 chaperone/DNA topoisomerase II/histidine kinase"/>
    <property type="match status" value="1"/>
</dbReference>
<dbReference type="GO" id="GO:0016887">
    <property type="term" value="F:ATP hydrolysis activity"/>
    <property type="evidence" value="ECO:0007669"/>
    <property type="project" value="InterPro"/>
</dbReference>
<dbReference type="PANTHER" id="PTHR10073">
    <property type="entry name" value="DNA MISMATCH REPAIR PROTEIN MLH, PMS, MUTL"/>
    <property type="match status" value="1"/>
</dbReference>
<feature type="region of interest" description="Disordered" evidence="6">
    <location>
        <begin position="374"/>
        <end position="398"/>
    </location>
</feature>
<keyword evidence="9" id="KW-0540">Nuclease</keyword>
<evidence type="ECO:0000313" key="9">
    <source>
        <dbReference type="EMBL" id="HGU31268.1"/>
    </source>
</evidence>
<dbReference type="SMART" id="SM01340">
    <property type="entry name" value="DNA_mis_repair"/>
    <property type="match status" value="1"/>
</dbReference>
<dbReference type="CDD" id="cd16926">
    <property type="entry name" value="HATPase_MutL-MLH-PMS-like"/>
    <property type="match status" value="1"/>
</dbReference>
<dbReference type="InterPro" id="IPR014790">
    <property type="entry name" value="MutL_C"/>
</dbReference>
<dbReference type="Gene3D" id="3.30.565.10">
    <property type="entry name" value="Histidine kinase-like ATPase, C-terminal domain"/>
    <property type="match status" value="1"/>
</dbReference>
<comment type="function">
    <text evidence="5">This protein is involved in the repair of mismatches in DNA. It is required for dam-dependent methyl-directed DNA mismatch repair. May act as a 'molecular matchmaker', a protein that promotes the formation of a stable complex between two or more DNA-binding proteins in an ATP-dependent manner without itself being part of a final effector complex.</text>
</comment>
<dbReference type="EMBL" id="DSUH01000009">
    <property type="protein sequence ID" value="HGU31268.1"/>
    <property type="molecule type" value="Genomic_DNA"/>
</dbReference>
<dbReference type="GO" id="GO:0032300">
    <property type="term" value="C:mismatch repair complex"/>
    <property type="evidence" value="ECO:0007669"/>
    <property type="project" value="InterPro"/>
</dbReference>
<sequence length="650" mass="71507">MQSSGGTIPASPCGRSLQKRASSSTCLRWLRNTSISPSKETGERRVGRIRILPDILINQIAAGEVIERPASVVKELVENAIDAGADRIFIEIESGGKTLIRVSDNGCGMSREDALLAIERHATSKLQSEADLFAIHTLGFRGEALPSIASVSRFSLVTREPHADVGTEILVEGGRTVSVQDTGAAPGTLVSVNQLFYNTPARRKFMKTPATEMSHIAEIVNTIALGNPGIQFKLSHNGHVIYHFSKAGAVSDRLYEILGPSLSGRLLAFGMEADQMHLRGWVGEPNLTRPNGRYQFVYVNGRPVRDRLIQRALMDAYSGWLMKGQFPVAVVWLEVPAHTVDVNVHPTKSQVKFIDSHQVYNAVRGIIAKTIGSTKKSPVDEHSAFPTQKQPPNGEPFVPTRWEEMVPAVGEPMERFSAGSFPGTPPFRPTQKPLSEMAETAETVREERSPDGSMISFDELVVIGQLADSYILCQTATSLVLIDQHAAHERIVYERLSRVTHPESQYLLIPQTVECSPREADILARLAPRLQSVGLEIEPFGKHTFAVLAVPALIDAAEAIRIVRELIDRLIESENIETEPTILDACIKVMACHGAIRANQKLSVEDMKALITQLRTCDFPARCPHGRPTWIAYGMREIERKFGRLGSMTG</sequence>
<dbReference type="InterPro" id="IPR042120">
    <property type="entry name" value="MutL_C_dimsub"/>
</dbReference>
<dbReference type="InterPro" id="IPR042121">
    <property type="entry name" value="MutL_C_regsub"/>
</dbReference>
<dbReference type="InterPro" id="IPR013507">
    <property type="entry name" value="DNA_mismatch_S5_2-like"/>
</dbReference>
<dbReference type="GO" id="GO:0005524">
    <property type="term" value="F:ATP binding"/>
    <property type="evidence" value="ECO:0007669"/>
    <property type="project" value="InterPro"/>
</dbReference>
<keyword evidence="4 5" id="KW-0234">DNA repair</keyword>
<dbReference type="GO" id="GO:0004519">
    <property type="term" value="F:endonuclease activity"/>
    <property type="evidence" value="ECO:0007669"/>
    <property type="project" value="UniProtKB-KW"/>
</dbReference>
<dbReference type="Pfam" id="PF08676">
    <property type="entry name" value="MutL_C"/>
    <property type="match status" value="1"/>
</dbReference>
<dbReference type="Pfam" id="PF01119">
    <property type="entry name" value="DNA_mis_repair"/>
    <property type="match status" value="1"/>
</dbReference>
<organism evidence="9">
    <name type="scientific">Desulfatirhabdium butyrativorans</name>
    <dbReference type="NCBI Taxonomy" id="340467"/>
    <lineage>
        <taxon>Bacteria</taxon>
        <taxon>Pseudomonadati</taxon>
        <taxon>Thermodesulfobacteriota</taxon>
        <taxon>Desulfobacteria</taxon>
        <taxon>Desulfobacterales</taxon>
        <taxon>Desulfatirhabdiaceae</taxon>
        <taxon>Desulfatirhabdium</taxon>
    </lineage>
</organism>
<accession>A0A7C4RML9</accession>
<dbReference type="GO" id="GO:0030983">
    <property type="term" value="F:mismatched DNA binding"/>
    <property type="evidence" value="ECO:0007669"/>
    <property type="project" value="InterPro"/>
</dbReference>
<dbReference type="SUPFAM" id="SSF118116">
    <property type="entry name" value="DNA mismatch repair protein MutL"/>
    <property type="match status" value="1"/>
</dbReference>
<protein>
    <recommendedName>
        <fullName evidence="2 5">DNA mismatch repair protein MutL</fullName>
    </recommendedName>
</protein>
<dbReference type="Gene3D" id="3.30.1370.100">
    <property type="entry name" value="MutL, C-terminal domain, regulatory subdomain"/>
    <property type="match status" value="1"/>
</dbReference>
<dbReference type="InterPro" id="IPR020667">
    <property type="entry name" value="DNA_mismatch_repair_MutL"/>
</dbReference>
<evidence type="ECO:0000256" key="6">
    <source>
        <dbReference type="SAM" id="MobiDB-lite"/>
    </source>
</evidence>
<dbReference type="GO" id="GO:0140664">
    <property type="term" value="F:ATP-dependent DNA damage sensor activity"/>
    <property type="evidence" value="ECO:0007669"/>
    <property type="project" value="InterPro"/>
</dbReference>
<dbReference type="InterPro" id="IPR014762">
    <property type="entry name" value="DNA_mismatch_repair_CS"/>
</dbReference>
<name>A0A7C4RML9_9BACT</name>
<dbReference type="GO" id="GO:0006298">
    <property type="term" value="P:mismatch repair"/>
    <property type="evidence" value="ECO:0007669"/>
    <property type="project" value="UniProtKB-UniRule"/>
</dbReference>
<dbReference type="PANTHER" id="PTHR10073:SF12">
    <property type="entry name" value="DNA MISMATCH REPAIR PROTEIN MLH1"/>
    <property type="match status" value="1"/>
</dbReference>
<gene>
    <name evidence="5 9" type="primary">mutL</name>
    <name evidence="9" type="ORF">ENS29_00255</name>
</gene>
<dbReference type="PROSITE" id="PS00058">
    <property type="entry name" value="DNA_MISMATCH_REPAIR_1"/>
    <property type="match status" value="1"/>
</dbReference>
<evidence type="ECO:0000256" key="5">
    <source>
        <dbReference type="HAMAP-Rule" id="MF_00149"/>
    </source>
</evidence>
<evidence type="ECO:0000256" key="3">
    <source>
        <dbReference type="ARBA" id="ARBA00022763"/>
    </source>
</evidence>
<evidence type="ECO:0000259" key="7">
    <source>
        <dbReference type="SMART" id="SM00853"/>
    </source>
</evidence>
<keyword evidence="9" id="KW-0255">Endonuclease</keyword>
<dbReference type="HAMAP" id="MF_00149">
    <property type="entry name" value="DNA_mis_repair"/>
    <property type="match status" value="1"/>
</dbReference>
<dbReference type="InterPro" id="IPR036890">
    <property type="entry name" value="HATPase_C_sf"/>
</dbReference>
<comment type="similarity">
    <text evidence="1 5">Belongs to the DNA mismatch repair MutL/HexB family.</text>
</comment>
<dbReference type="InterPro" id="IPR014721">
    <property type="entry name" value="Ribsml_uS5_D2-typ_fold_subgr"/>
</dbReference>
<feature type="domain" description="DNA mismatch repair protein S5" evidence="8">
    <location>
        <begin position="254"/>
        <end position="372"/>
    </location>
</feature>
<evidence type="ECO:0000256" key="1">
    <source>
        <dbReference type="ARBA" id="ARBA00006082"/>
    </source>
</evidence>
<keyword evidence="3 5" id="KW-0227">DNA damage</keyword>
<dbReference type="AlphaFoldDB" id="A0A7C4RML9"/>
<evidence type="ECO:0000256" key="2">
    <source>
        <dbReference type="ARBA" id="ARBA00021975"/>
    </source>
</evidence>
<evidence type="ECO:0000256" key="4">
    <source>
        <dbReference type="ARBA" id="ARBA00023204"/>
    </source>
</evidence>
<feature type="domain" description="MutL C-terminal dimerisation" evidence="7">
    <location>
        <begin position="462"/>
        <end position="602"/>
    </location>
</feature>
<dbReference type="Gene3D" id="3.30.230.10">
    <property type="match status" value="1"/>
</dbReference>
<dbReference type="SUPFAM" id="SSF54211">
    <property type="entry name" value="Ribosomal protein S5 domain 2-like"/>
    <property type="match status" value="1"/>
</dbReference>
<proteinExistence type="inferred from homology"/>
<keyword evidence="9" id="KW-0378">Hydrolase</keyword>
<dbReference type="SMART" id="SM00853">
    <property type="entry name" value="MutL_C"/>
    <property type="match status" value="1"/>
</dbReference>